<dbReference type="OrthoDB" id="6617942at2759"/>
<organism evidence="1 2">
    <name type="scientific">Araneus ventricosus</name>
    <name type="common">Orbweaver spider</name>
    <name type="synonym">Epeira ventricosa</name>
    <dbReference type="NCBI Taxonomy" id="182803"/>
    <lineage>
        <taxon>Eukaryota</taxon>
        <taxon>Metazoa</taxon>
        <taxon>Ecdysozoa</taxon>
        <taxon>Arthropoda</taxon>
        <taxon>Chelicerata</taxon>
        <taxon>Arachnida</taxon>
        <taxon>Araneae</taxon>
        <taxon>Araneomorphae</taxon>
        <taxon>Entelegynae</taxon>
        <taxon>Araneoidea</taxon>
        <taxon>Araneidae</taxon>
        <taxon>Araneus</taxon>
    </lineage>
</organism>
<dbReference type="EMBL" id="BGPR01040581">
    <property type="protein sequence ID" value="GBO16722.1"/>
    <property type="molecule type" value="Genomic_DNA"/>
</dbReference>
<evidence type="ECO:0000313" key="2">
    <source>
        <dbReference type="Proteomes" id="UP000499080"/>
    </source>
</evidence>
<reference evidence="1 2" key="1">
    <citation type="journal article" date="2019" name="Sci. Rep.">
        <title>Orb-weaving spider Araneus ventricosus genome elucidates the spidroin gene catalogue.</title>
        <authorList>
            <person name="Kono N."/>
            <person name="Nakamura H."/>
            <person name="Ohtoshi R."/>
            <person name="Moran D.A.P."/>
            <person name="Shinohara A."/>
            <person name="Yoshida Y."/>
            <person name="Fujiwara M."/>
            <person name="Mori M."/>
            <person name="Tomita M."/>
            <person name="Arakawa K."/>
        </authorList>
    </citation>
    <scope>NUCLEOTIDE SEQUENCE [LARGE SCALE GENOMIC DNA]</scope>
</reference>
<proteinExistence type="predicted"/>
<keyword evidence="2" id="KW-1185">Reference proteome</keyword>
<evidence type="ECO:0000313" key="1">
    <source>
        <dbReference type="EMBL" id="GBO16722.1"/>
    </source>
</evidence>
<name>A0A4Y2UWT0_ARAVE</name>
<protein>
    <submittedName>
        <fullName evidence="1">Uncharacterized protein</fullName>
    </submittedName>
</protein>
<dbReference type="AlphaFoldDB" id="A0A4Y2UWT0"/>
<gene>
    <name evidence="1" type="ORF">AVEN_257466_1</name>
</gene>
<accession>A0A4Y2UWT0</accession>
<sequence>MTEPPLTERFSEDMVTEAIVSPAIVQEAILPTTNCLTQATERIIKVVMEAAAAWKSEVVLHGIFPTVTPVVTKVFAAVRTLDRFGISDQVGAAIVSAALHDVGIISESNVLNVVDRNKIRCGRTKARTTLLSQVIKDYDHDQFGLYFDGRKDRTLSMEDNRRKVIIEEHISLVNEPGSEYIGHVSVNFGRAQIIGNNSNKVGFDGTSVNTGVKGGIIRNMELILNRPLQWFVCQLYANELPLRHLFVHVDRTTTGPRSLTGEIRKSWAACEKLSVVSSTPIENTLCEVTNKKDLSTDQLYLIEICEVINC</sequence>
<comment type="caution">
    <text evidence="1">The sequence shown here is derived from an EMBL/GenBank/DDBJ whole genome shotgun (WGS) entry which is preliminary data.</text>
</comment>
<dbReference type="Proteomes" id="UP000499080">
    <property type="component" value="Unassembled WGS sequence"/>
</dbReference>